<gene>
    <name evidence="3" type="ORF">RQL39_01405</name>
</gene>
<dbReference type="InterPro" id="IPR029063">
    <property type="entry name" value="SAM-dependent_MTases_sf"/>
</dbReference>
<dbReference type="GO" id="GO:0008168">
    <property type="term" value="F:methyltransferase activity"/>
    <property type="evidence" value="ECO:0007669"/>
    <property type="project" value="UniProtKB-KW"/>
</dbReference>
<dbReference type="SUPFAM" id="SSF53335">
    <property type="entry name" value="S-adenosyl-L-methionine-dependent methyltransferases"/>
    <property type="match status" value="1"/>
</dbReference>
<reference evidence="3" key="1">
    <citation type="submission" date="2023-09" db="EMBL/GenBank/DDBJ databases">
        <title>Genomes of two closely related lineages of the louse Polyplax serrata with different host specificities.</title>
        <authorList>
            <person name="Martinu J."/>
            <person name="Tarabai H."/>
            <person name="Stefka J."/>
            <person name="Hypsa V."/>
        </authorList>
    </citation>
    <scope>NUCLEOTIDE SEQUENCE [LARGE SCALE GENOMIC DNA]</scope>
    <source>
        <strain evidence="3">98ZLc_SE</strain>
    </source>
</reference>
<dbReference type="Pfam" id="PF03602">
    <property type="entry name" value="Cons_hypoth95"/>
    <property type="match status" value="1"/>
</dbReference>
<dbReference type="Proteomes" id="UP001368618">
    <property type="component" value="Chromosome"/>
</dbReference>
<keyword evidence="2" id="KW-0808">Transferase</keyword>
<dbReference type="Gene3D" id="3.40.50.150">
    <property type="entry name" value="Vaccinia Virus protein VP39"/>
    <property type="match status" value="1"/>
</dbReference>
<sequence length="115" mass="13119">MPNIKIIGGKYKGKIINFPNIKKLRPTLNFARERLFNWLLHDIKGSKCLDAFSGSGSLGFEAYSRGAKTITFIEISKKIFINLKRNALSFENNKFIIINGNAINFLKKKKKNNLI</sequence>
<evidence type="ECO:0000313" key="4">
    <source>
        <dbReference type="Proteomes" id="UP001368618"/>
    </source>
</evidence>
<protein>
    <submittedName>
        <fullName evidence="3">RsmD family RNA methyltransferase</fullName>
    </submittedName>
</protein>
<dbReference type="PANTHER" id="PTHR43542:SF1">
    <property type="entry name" value="METHYLTRANSFERASE"/>
    <property type="match status" value="1"/>
</dbReference>
<evidence type="ECO:0000256" key="1">
    <source>
        <dbReference type="ARBA" id="ARBA00022603"/>
    </source>
</evidence>
<dbReference type="PANTHER" id="PTHR43542">
    <property type="entry name" value="METHYLTRANSFERASE"/>
    <property type="match status" value="1"/>
</dbReference>
<keyword evidence="4" id="KW-1185">Reference proteome</keyword>
<proteinExistence type="predicted"/>
<evidence type="ECO:0000313" key="3">
    <source>
        <dbReference type="EMBL" id="WWR11337.1"/>
    </source>
</evidence>
<name>A0ABZ2GW13_9GAMM</name>
<dbReference type="GO" id="GO:0032259">
    <property type="term" value="P:methylation"/>
    <property type="evidence" value="ECO:0007669"/>
    <property type="project" value="UniProtKB-KW"/>
</dbReference>
<dbReference type="EMBL" id="CP135137">
    <property type="protein sequence ID" value="WWR11337.1"/>
    <property type="molecule type" value="Genomic_DNA"/>
</dbReference>
<accession>A0ABZ2GW13</accession>
<organism evidence="3 4">
    <name type="scientific">Candidatus Legionella polyplacis</name>
    <dbReference type="NCBI Taxonomy" id="2005262"/>
    <lineage>
        <taxon>Bacteria</taxon>
        <taxon>Pseudomonadati</taxon>
        <taxon>Pseudomonadota</taxon>
        <taxon>Gammaproteobacteria</taxon>
        <taxon>Legionellales</taxon>
        <taxon>Legionellaceae</taxon>
        <taxon>Legionella</taxon>
    </lineage>
</organism>
<dbReference type="InterPro" id="IPR004398">
    <property type="entry name" value="RNA_MeTrfase_RsmD"/>
</dbReference>
<evidence type="ECO:0000256" key="2">
    <source>
        <dbReference type="ARBA" id="ARBA00022679"/>
    </source>
</evidence>
<keyword evidence="1 3" id="KW-0489">Methyltransferase</keyword>